<reference evidence="2 3" key="1">
    <citation type="submission" date="2021-02" db="EMBL/GenBank/DDBJ databases">
        <title>Genome assembly of Pseudopithomyces chartarum.</title>
        <authorList>
            <person name="Jauregui R."/>
            <person name="Singh J."/>
            <person name="Voisey C."/>
        </authorList>
    </citation>
    <scope>NUCLEOTIDE SEQUENCE [LARGE SCALE GENOMIC DNA]</scope>
    <source>
        <strain evidence="2 3">AGR01</strain>
    </source>
</reference>
<proteinExistence type="predicted"/>
<accession>A0AAN6RHL7</accession>
<feature type="compositionally biased region" description="Gly residues" evidence="1">
    <location>
        <begin position="139"/>
        <end position="153"/>
    </location>
</feature>
<name>A0AAN6RHL7_9PLEO</name>
<dbReference type="Proteomes" id="UP001280581">
    <property type="component" value="Unassembled WGS sequence"/>
</dbReference>
<comment type="caution">
    <text evidence="2">The sequence shown here is derived from an EMBL/GenBank/DDBJ whole genome shotgun (WGS) entry which is preliminary data.</text>
</comment>
<dbReference type="AlphaFoldDB" id="A0AAN6RHL7"/>
<feature type="region of interest" description="Disordered" evidence="1">
    <location>
        <begin position="110"/>
        <end position="192"/>
    </location>
</feature>
<sequence>MHFSSTVMATAAIMSVADARPHGRFTEASGTQGSGSDSLLAGLLSDLNSLLSAIPTGGFNLPGFGSGSGSEPNAAAPTAGLELPNGGDGGFGGFLTISPQFPSGIFPTDGGSIPTGGAGLPTDGSDQPGFELPTPTATGGFGSVPTGGAGLPGLGESPSAPIGSLPTGGAAPTGGSGEISPPATTAPATFIPGGDDLSTVSFVFASTAAPLGGNGGFGGNTGFGGNFGFGGLFGKNKK</sequence>
<evidence type="ECO:0000313" key="2">
    <source>
        <dbReference type="EMBL" id="KAK3213575.1"/>
    </source>
</evidence>
<gene>
    <name evidence="2" type="ORF">GRF29_28g310827</name>
</gene>
<evidence type="ECO:0000313" key="3">
    <source>
        <dbReference type="Proteomes" id="UP001280581"/>
    </source>
</evidence>
<protein>
    <submittedName>
        <fullName evidence="2">Uncharacterized protein</fullName>
    </submittedName>
</protein>
<organism evidence="2 3">
    <name type="scientific">Pseudopithomyces chartarum</name>
    <dbReference type="NCBI Taxonomy" id="1892770"/>
    <lineage>
        <taxon>Eukaryota</taxon>
        <taxon>Fungi</taxon>
        <taxon>Dikarya</taxon>
        <taxon>Ascomycota</taxon>
        <taxon>Pezizomycotina</taxon>
        <taxon>Dothideomycetes</taxon>
        <taxon>Pleosporomycetidae</taxon>
        <taxon>Pleosporales</taxon>
        <taxon>Massarineae</taxon>
        <taxon>Didymosphaeriaceae</taxon>
        <taxon>Pseudopithomyces</taxon>
    </lineage>
</organism>
<evidence type="ECO:0000256" key="1">
    <source>
        <dbReference type="SAM" id="MobiDB-lite"/>
    </source>
</evidence>
<dbReference type="EMBL" id="WVTA01000004">
    <property type="protein sequence ID" value="KAK3213575.1"/>
    <property type="molecule type" value="Genomic_DNA"/>
</dbReference>
<keyword evidence="3" id="KW-1185">Reference proteome</keyword>